<keyword evidence="2" id="KW-0449">Lipoprotein</keyword>
<feature type="domain" description="DUF4369" evidence="1">
    <location>
        <begin position="25"/>
        <end position="120"/>
    </location>
</feature>
<dbReference type="KEGG" id="fbr:FBFL15_1699"/>
<evidence type="ECO:0000259" key="1">
    <source>
        <dbReference type="Pfam" id="PF14289"/>
    </source>
</evidence>
<dbReference type="HOGENOM" id="CLU_1155082_0_0_10"/>
<name>G2Z1J1_FLABF</name>
<evidence type="ECO:0000313" key="2">
    <source>
        <dbReference type="EMBL" id="CCB69759.1"/>
    </source>
</evidence>
<dbReference type="Proteomes" id="UP000009186">
    <property type="component" value="Chromosome"/>
</dbReference>
<dbReference type="EMBL" id="FQ859183">
    <property type="protein sequence ID" value="CCB69759.1"/>
    <property type="molecule type" value="Genomic_DNA"/>
</dbReference>
<evidence type="ECO:0000313" key="3">
    <source>
        <dbReference type="Proteomes" id="UP000009186"/>
    </source>
</evidence>
<dbReference type="STRING" id="1034807.FBFL15_1699"/>
<organism evidence="2 3">
    <name type="scientific">Flavobacterium branchiophilum (strain FL-15)</name>
    <dbReference type="NCBI Taxonomy" id="1034807"/>
    <lineage>
        <taxon>Bacteria</taxon>
        <taxon>Pseudomonadati</taxon>
        <taxon>Bacteroidota</taxon>
        <taxon>Flavobacteriia</taxon>
        <taxon>Flavobacteriales</taxon>
        <taxon>Flavobacteriaceae</taxon>
        <taxon>Flavobacterium</taxon>
    </lineage>
</organism>
<sequence length="254" mass="28192">MKKILLLATISVAIFSCSKVKKGEFLITGEAKGVADGTSIVLEKQDEAGMSLVPVDTAKVKDGKFELSGKFTELSIYTIQLDKAQGKVPVIIENEEIKVTIDKDSIQKSKVSGTYNNDEFTKFNEEMKTVGKKVQKEMMDFQTKNMQAMTDAQKNKDTVVINKLMKEYGKIQESLTNKYLTYAESHPKSFISVLIVEGMFKQPGLDFEKGKKIYNSLTEELKNTKSGKIIKTAIDNYKAPQAAAPQVGPQPQGK</sequence>
<dbReference type="InterPro" id="IPR025380">
    <property type="entry name" value="DUF4369"/>
</dbReference>
<dbReference type="AlphaFoldDB" id="G2Z1J1"/>
<gene>
    <name evidence="2" type="ordered locus">FBFL15_1699</name>
</gene>
<reference evidence="2 3" key="1">
    <citation type="journal article" date="2011" name="Appl. Environ. Microbiol.">
        <title>Complete genome sequence of the fish pathogen Flavobacterium branchiophilum.</title>
        <authorList>
            <consortium name="1:IP"/>
            <consortium name="Microbial Evolutionary Genomics,F-75015 Paris"/>
            <consortium name="France 2:CNRS"/>
            <consortium name="URA2171"/>
            <consortium name="F-75015 Paris,France 3:Unite de Virologie et Immunologie Mol."/>
            <consortium name="INRA,78352 Jouy en Josas Cedex"/>
            <consortium name="France. 4:Unite de Mathemathique"/>
            <consortium name="Informatique et Genome,INRA"/>
            <consortium name="78352 Jouy en Josas Cedex"/>
            <consortium name="France. 5:CEA/Genoscope"/>
            <consortium name="Evry"/>
            <consortium name="France"/>
            <person name="Touchon M."/>
            <person name="Barbier P."/>
            <person name="Bernardet J.F."/>
            <person name="Loux V."/>
            <person name="Vacherie B."/>
            <person name="Barbe V."/>
            <person name="Rocha E.P."/>
            <person name="Duchaud E."/>
        </authorList>
    </citation>
    <scope>NUCLEOTIDE SEQUENCE [LARGE SCALE GENOMIC DNA]</scope>
    <source>
        <strain evidence="2 3">FL-15</strain>
    </source>
</reference>
<dbReference type="PROSITE" id="PS51257">
    <property type="entry name" value="PROKAR_LIPOPROTEIN"/>
    <property type="match status" value="1"/>
</dbReference>
<proteinExistence type="predicted"/>
<dbReference type="RefSeq" id="WP_014084225.1">
    <property type="nucleotide sequence ID" value="NC_016001.1"/>
</dbReference>
<keyword evidence="3" id="KW-1185">Reference proteome</keyword>
<dbReference type="eggNOG" id="COG0526">
    <property type="taxonomic scope" value="Bacteria"/>
</dbReference>
<dbReference type="Pfam" id="PF14289">
    <property type="entry name" value="DUF4369"/>
    <property type="match status" value="1"/>
</dbReference>
<accession>G2Z1J1</accession>
<protein>
    <submittedName>
        <fullName evidence="2">Thiol:disulfide interchange lipoprotein, N-terminal region</fullName>
    </submittedName>
</protein>